<reference evidence="1" key="1">
    <citation type="submission" date="2023-10" db="EMBL/GenBank/DDBJ databases">
        <authorList>
            <person name="Chen Y."/>
            <person name="Shah S."/>
            <person name="Dougan E. K."/>
            <person name="Thang M."/>
            <person name="Chan C."/>
        </authorList>
    </citation>
    <scope>NUCLEOTIDE SEQUENCE [LARGE SCALE GENOMIC DNA]</scope>
</reference>
<dbReference type="EMBL" id="CAUYUJ010014875">
    <property type="protein sequence ID" value="CAK0847144.1"/>
    <property type="molecule type" value="Genomic_DNA"/>
</dbReference>
<proteinExistence type="predicted"/>
<evidence type="ECO:0000313" key="2">
    <source>
        <dbReference type="Proteomes" id="UP001189429"/>
    </source>
</evidence>
<gene>
    <name evidence="1" type="ORF">PCOR1329_LOCUS40433</name>
</gene>
<accession>A0ABN9TM88</accession>
<protein>
    <recommendedName>
        <fullName evidence="3">Anaphase-promoting complex subunit 1</fullName>
    </recommendedName>
</protein>
<comment type="caution">
    <text evidence="1">The sequence shown here is derived from an EMBL/GenBank/DDBJ whole genome shotgun (WGS) entry which is preliminary data.</text>
</comment>
<dbReference type="Proteomes" id="UP001189429">
    <property type="component" value="Unassembled WGS sequence"/>
</dbReference>
<organism evidence="1 2">
    <name type="scientific">Prorocentrum cordatum</name>
    <dbReference type="NCBI Taxonomy" id="2364126"/>
    <lineage>
        <taxon>Eukaryota</taxon>
        <taxon>Sar</taxon>
        <taxon>Alveolata</taxon>
        <taxon>Dinophyceae</taxon>
        <taxon>Prorocentrales</taxon>
        <taxon>Prorocentraceae</taxon>
        <taxon>Prorocentrum</taxon>
    </lineage>
</organism>
<evidence type="ECO:0008006" key="3">
    <source>
        <dbReference type="Google" id="ProtNLM"/>
    </source>
</evidence>
<sequence>MPPTPQGRLGRPQMAVTSLDEDMINTPADRMPAYMISTPTDSVLDGMFPTPRGESLSWPRPASPMLQMGRLHQAGPLRLSLSDAIGTFSDPPLGAAAPTAAPTAVPALQERSSGRAVRLVRTRCRAAALRFTGTVPASRALSSTERGARVASIASSVTYVSLASARRARRSGWP</sequence>
<name>A0ABN9TM88_9DINO</name>
<evidence type="ECO:0000313" key="1">
    <source>
        <dbReference type="EMBL" id="CAK0847144.1"/>
    </source>
</evidence>
<keyword evidence="2" id="KW-1185">Reference proteome</keyword>